<feature type="compositionally biased region" description="Basic and acidic residues" evidence="12">
    <location>
        <begin position="75"/>
        <end position="95"/>
    </location>
</feature>
<dbReference type="SMART" id="SM00091">
    <property type="entry name" value="PAS"/>
    <property type="match status" value="1"/>
</dbReference>
<keyword evidence="7 16" id="KW-0418">Kinase</keyword>
<proteinExistence type="predicted"/>
<dbReference type="InterPro" id="IPR035965">
    <property type="entry name" value="PAS-like_dom_sf"/>
</dbReference>
<evidence type="ECO:0000313" key="17">
    <source>
        <dbReference type="Proteomes" id="UP000001929"/>
    </source>
</evidence>
<dbReference type="HOGENOM" id="CLU_369544_0_0_5"/>
<reference evidence="16 17" key="1">
    <citation type="journal article" date="2011" name="Stand. Genomic Sci.">
        <title>Complete genome sequence of Rhodospirillum rubrum type strain (S1).</title>
        <authorList>
            <person name="Munk A.C."/>
            <person name="Copeland A."/>
            <person name="Lucas S."/>
            <person name="Lapidus A."/>
            <person name="Del Rio T.G."/>
            <person name="Barry K."/>
            <person name="Detter J.C."/>
            <person name="Hammon N."/>
            <person name="Israni S."/>
            <person name="Pitluck S."/>
            <person name="Brettin T."/>
            <person name="Bruce D."/>
            <person name="Han C."/>
            <person name="Tapia R."/>
            <person name="Gilna P."/>
            <person name="Schmutz J."/>
            <person name="Larimer F."/>
            <person name="Land M."/>
            <person name="Kyrpides N.C."/>
            <person name="Mavromatis K."/>
            <person name="Richardson P."/>
            <person name="Rohde M."/>
            <person name="Goker M."/>
            <person name="Klenk H.P."/>
            <person name="Zhang Y."/>
            <person name="Roberts G.P."/>
            <person name="Reslewic S."/>
            <person name="Schwartz D.C."/>
        </authorList>
    </citation>
    <scope>NUCLEOTIDE SEQUENCE [LARGE SCALE GENOMIC DNA]</scope>
    <source>
        <strain evidence="17">ATCC 11170 / ATH 1.1.1 / DSM 467 / LMG 4362 / NCIMB 8255 / S1</strain>
    </source>
</reference>
<evidence type="ECO:0000259" key="15">
    <source>
        <dbReference type="PROSITE" id="PS50112"/>
    </source>
</evidence>
<feature type="transmembrane region" description="Helical" evidence="13">
    <location>
        <begin position="346"/>
        <end position="368"/>
    </location>
</feature>
<dbReference type="AlphaFoldDB" id="Q2RVL0"/>
<evidence type="ECO:0000256" key="4">
    <source>
        <dbReference type="ARBA" id="ARBA00022679"/>
    </source>
</evidence>
<dbReference type="RefSeq" id="WP_011388789.1">
    <property type="nucleotide sequence ID" value="NC_007643.1"/>
</dbReference>
<feature type="compositionally biased region" description="Basic and acidic residues" evidence="12">
    <location>
        <begin position="153"/>
        <end position="162"/>
    </location>
</feature>
<evidence type="ECO:0000256" key="3">
    <source>
        <dbReference type="ARBA" id="ARBA00012438"/>
    </source>
</evidence>
<name>Q2RVL0_RHORT</name>
<dbReference type="PROSITE" id="PS50109">
    <property type="entry name" value="HIS_KIN"/>
    <property type="match status" value="1"/>
</dbReference>
<dbReference type="Pfam" id="PF02518">
    <property type="entry name" value="HATPase_c"/>
    <property type="match status" value="1"/>
</dbReference>
<dbReference type="GO" id="GO:0005524">
    <property type="term" value="F:ATP binding"/>
    <property type="evidence" value="ECO:0007669"/>
    <property type="project" value="UniProtKB-KW"/>
</dbReference>
<feature type="domain" description="Histidine kinase" evidence="14">
    <location>
        <begin position="530"/>
        <end position="753"/>
    </location>
</feature>
<dbReference type="PhylomeDB" id="Q2RVL0"/>
<evidence type="ECO:0000256" key="2">
    <source>
        <dbReference type="ARBA" id="ARBA00004141"/>
    </source>
</evidence>
<feature type="compositionally biased region" description="Acidic residues" evidence="12">
    <location>
        <begin position="131"/>
        <end position="145"/>
    </location>
</feature>
<comment type="catalytic activity">
    <reaction evidence="1">
        <text>ATP + protein L-histidine = ADP + protein N-phospho-L-histidine.</text>
        <dbReference type="EC" id="2.7.13.3"/>
    </reaction>
</comment>
<dbReference type="GO" id="GO:0007234">
    <property type="term" value="P:osmosensory signaling via phosphorelay pathway"/>
    <property type="evidence" value="ECO:0007669"/>
    <property type="project" value="TreeGrafter"/>
</dbReference>
<feature type="domain" description="PAS" evidence="15">
    <location>
        <begin position="399"/>
        <end position="444"/>
    </location>
</feature>
<dbReference type="KEGG" id="rru:Rru_A1034"/>
<dbReference type="eggNOG" id="COG5002">
    <property type="taxonomic scope" value="Bacteria"/>
</dbReference>
<gene>
    <name evidence="16" type="ordered locus">Rru_A1034</name>
</gene>
<dbReference type="Gene3D" id="3.30.565.10">
    <property type="entry name" value="Histidine kinase-like ATPase, C-terminal domain"/>
    <property type="match status" value="1"/>
</dbReference>
<dbReference type="InterPro" id="IPR050351">
    <property type="entry name" value="BphY/WalK/GraS-like"/>
</dbReference>
<dbReference type="SUPFAM" id="SSF55785">
    <property type="entry name" value="PYP-like sensor domain (PAS domain)"/>
    <property type="match status" value="1"/>
</dbReference>
<dbReference type="EnsemblBacteria" id="ABC21835">
    <property type="protein sequence ID" value="ABC21835"/>
    <property type="gene ID" value="Rru_A1034"/>
</dbReference>
<keyword evidence="8" id="KW-0067">ATP-binding</keyword>
<feature type="compositionally biased region" description="Basic and acidic residues" evidence="12">
    <location>
        <begin position="174"/>
        <end position="187"/>
    </location>
</feature>
<evidence type="ECO:0000256" key="9">
    <source>
        <dbReference type="ARBA" id="ARBA00022989"/>
    </source>
</evidence>
<keyword evidence="11 13" id="KW-0472">Membrane</keyword>
<feature type="compositionally biased region" description="Acidic residues" evidence="12">
    <location>
        <begin position="259"/>
        <end position="272"/>
    </location>
</feature>
<evidence type="ECO:0000259" key="14">
    <source>
        <dbReference type="PROSITE" id="PS50109"/>
    </source>
</evidence>
<keyword evidence="10" id="KW-0902">Two-component regulatory system</keyword>
<dbReference type="EMBL" id="CP000230">
    <property type="protein sequence ID" value="ABC21835.1"/>
    <property type="molecule type" value="Genomic_DNA"/>
</dbReference>
<evidence type="ECO:0000256" key="12">
    <source>
        <dbReference type="SAM" id="MobiDB-lite"/>
    </source>
</evidence>
<evidence type="ECO:0000256" key="13">
    <source>
        <dbReference type="SAM" id="Phobius"/>
    </source>
</evidence>
<dbReference type="InterPro" id="IPR036890">
    <property type="entry name" value="HATPase_C_sf"/>
</dbReference>
<keyword evidence="9 13" id="KW-1133">Transmembrane helix</keyword>
<dbReference type="Pfam" id="PF13426">
    <property type="entry name" value="PAS_9"/>
    <property type="match status" value="1"/>
</dbReference>
<accession>Q2RVL0</accession>
<keyword evidence="17" id="KW-1185">Reference proteome</keyword>
<dbReference type="PANTHER" id="PTHR42878">
    <property type="entry name" value="TWO-COMPONENT HISTIDINE KINASE"/>
    <property type="match status" value="1"/>
</dbReference>
<dbReference type="Proteomes" id="UP000001929">
    <property type="component" value="Chromosome"/>
</dbReference>
<dbReference type="NCBIfam" id="TIGR00229">
    <property type="entry name" value="sensory_box"/>
    <property type="match status" value="1"/>
</dbReference>
<keyword evidence="4 16" id="KW-0808">Transferase</keyword>
<keyword evidence="5 13" id="KW-0812">Transmembrane</keyword>
<dbReference type="InterPro" id="IPR003594">
    <property type="entry name" value="HATPase_dom"/>
</dbReference>
<evidence type="ECO:0000256" key="8">
    <source>
        <dbReference type="ARBA" id="ARBA00022840"/>
    </source>
</evidence>
<sequence>MIPIFKAWAARKRSSEPTAGQSEFDLADPFVAFSDSDSAPPSAEPPSFGPPAAALPPVLTKGDGEGTEDPLVAWRAEESPRRRTDPPPAERRHDPFLGGSFGGAGDAVAEEVSRALSWDEAEKTGGRVGEGEADTLDPVDEDDLYEPLSATPRDPDAPRIARDPPSPLGVDPLEAPRREAEDHREFSIPRSEPLAPFLLPPLPEDPLATSPSREGRPPRQGVDKSDDPAAMAPLAAAAPVERPSGQTGRREPPLADIADASDSEPPEEEDRADEQQASLGPGLGEGAAHGMPAFLAEPASARSEARTRLDPVACGLLGLMVSLGPLGVAAGTVLATGRMPTDRWTLAAAGGLAGLFLVCAGLAAWGIWRHLGGRITRLSAQIEATDQRGRFLGRQARAAKAYLSGVLDGAPLAIVTLDGRGTIIGLNPAAEALFGYPLPRAVGRPLSLLTAAGEDGGPPWPAPTGEEEGPRRVEGRRADGSVFPAELSLRALRRENGGGLVVLFLHDLSAEGGAKSLAESGRAESAFLDVLASELVVPVEAMALALRSSHPDLERVEQALSLLGQIATDVRGFANLEAGRVALEFAPVEVRAVCTRARAAVLAPAAEFGLKVGVSVAPDTPETILGDEALLETVLTNLLDCALQFNALDPAAHAALPGSITLSVRPLDNPPGRLRIEVGCPASEGGRDGLDPASRRRGPILPGARLRLEPVGSRGRTGTILVITRRLAELMGGRVGMESFPGRGTVLWFELDD</sequence>
<evidence type="ECO:0000313" key="16">
    <source>
        <dbReference type="EMBL" id="ABC21835.1"/>
    </source>
</evidence>
<evidence type="ECO:0000256" key="11">
    <source>
        <dbReference type="ARBA" id="ARBA00023136"/>
    </source>
</evidence>
<evidence type="ECO:0000256" key="7">
    <source>
        <dbReference type="ARBA" id="ARBA00022777"/>
    </source>
</evidence>
<keyword evidence="6" id="KW-0547">Nucleotide-binding</keyword>
<dbReference type="GO" id="GO:0030295">
    <property type="term" value="F:protein kinase activator activity"/>
    <property type="evidence" value="ECO:0007669"/>
    <property type="project" value="TreeGrafter"/>
</dbReference>
<evidence type="ECO:0000256" key="1">
    <source>
        <dbReference type="ARBA" id="ARBA00000085"/>
    </source>
</evidence>
<feature type="region of interest" description="Disordered" evidence="12">
    <location>
        <begin position="10"/>
        <end position="289"/>
    </location>
</feature>
<comment type="subcellular location">
    <subcellularLocation>
        <location evidence="2">Membrane</location>
        <topology evidence="2">Multi-pass membrane protein</topology>
    </subcellularLocation>
</comment>
<feature type="region of interest" description="Disordered" evidence="12">
    <location>
        <begin position="452"/>
        <end position="475"/>
    </location>
</feature>
<dbReference type="PANTHER" id="PTHR42878:SF7">
    <property type="entry name" value="SENSOR HISTIDINE KINASE GLRK"/>
    <property type="match status" value="1"/>
</dbReference>
<dbReference type="GO" id="GO:0016020">
    <property type="term" value="C:membrane"/>
    <property type="evidence" value="ECO:0007669"/>
    <property type="project" value="UniProtKB-SubCell"/>
</dbReference>
<evidence type="ECO:0000256" key="6">
    <source>
        <dbReference type="ARBA" id="ARBA00022741"/>
    </source>
</evidence>
<dbReference type="InterPro" id="IPR000014">
    <property type="entry name" value="PAS"/>
</dbReference>
<dbReference type="EC" id="2.7.13.3" evidence="3"/>
<evidence type="ECO:0000256" key="5">
    <source>
        <dbReference type="ARBA" id="ARBA00022692"/>
    </source>
</evidence>
<organism evidence="16 17">
    <name type="scientific">Rhodospirillum rubrum (strain ATCC 11170 / ATH 1.1.1 / DSM 467 / LMG 4362 / NCIMB 8255 / S1)</name>
    <dbReference type="NCBI Taxonomy" id="269796"/>
    <lineage>
        <taxon>Bacteria</taxon>
        <taxon>Pseudomonadati</taxon>
        <taxon>Pseudomonadota</taxon>
        <taxon>Alphaproteobacteria</taxon>
        <taxon>Rhodospirillales</taxon>
        <taxon>Rhodospirillaceae</taxon>
        <taxon>Rhodospirillum</taxon>
    </lineage>
</organism>
<dbReference type="GO" id="GO:0004673">
    <property type="term" value="F:protein histidine kinase activity"/>
    <property type="evidence" value="ECO:0007669"/>
    <property type="project" value="UniProtKB-EC"/>
</dbReference>
<dbReference type="InterPro" id="IPR005467">
    <property type="entry name" value="His_kinase_dom"/>
</dbReference>
<protein>
    <recommendedName>
        <fullName evidence="3">histidine kinase</fullName>
        <ecNumber evidence="3">2.7.13.3</ecNumber>
    </recommendedName>
</protein>
<dbReference type="PATRIC" id="fig|269796.9.peg.1089"/>
<dbReference type="PROSITE" id="PS50112">
    <property type="entry name" value="PAS"/>
    <property type="match status" value="1"/>
</dbReference>
<dbReference type="GO" id="GO:0000156">
    <property type="term" value="F:phosphorelay response regulator activity"/>
    <property type="evidence" value="ECO:0007669"/>
    <property type="project" value="TreeGrafter"/>
</dbReference>
<feature type="transmembrane region" description="Helical" evidence="13">
    <location>
        <begin position="312"/>
        <end position="334"/>
    </location>
</feature>
<feature type="compositionally biased region" description="Low complexity" evidence="12">
    <location>
        <begin position="32"/>
        <end position="41"/>
    </location>
</feature>
<dbReference type="Gene3D" id="3.30.450.20">
    <property type="entry name" value="PAS domain"/>
    <property type="match status" value="1"/>
</dbReference>
<dbReference type="STRING" id="269796.Rru_A1034"/>
<dbReference type="SUPFAM" id="SSF55874">
    <property type="entry name" value="ATPase domain of HSP90 chaperone/DNA topoisomerase II/histidine kinase"/>
    <property type="match status" value="1"/>
</dbReference>
<feature type="compositionally biased region" description="Basic and acidic residues" evidence="12">
    <location>
        <begin position="213"/>
        <end position="227"/>
    </location>
</feature>
<evidence type="ECO:0000256" key="10">
    <source>
        <dbReference type="ARBA" id="ARBA00023012"/>
    </source>
</evidence>
<feature type="compositionally biased region" description="Low complexity" evidence="12">
    <location>
        <begin position="228"/>
        <end position="239"/>
    </location>
</feature>
<dbReference type="CDD" id="cd00130">
    <property type="entry name" value="PAS"/>
    <property type="match status" value="1"/>
</dbReference>